<evidence type="ECO:0000259" key="4">
    <source>
        <dbReference type="PROSITE" id="PS50943"/>
    </source>
</evidence>
<keyword evidence="6" id="KW-1185">Reference proteome</keyword>
<organism evidence="5 6">
    <name type="scientific">Pseudodesulfovibrio cashew</name>
    <dbReference type="NCBI Taxonomy" id="2678688"/>
    <lineage>
        <taxon>Bacteria</taxon>
        <taxon>Pseudomonadati</taxon>
        <taxon>Thermodesulfobacteriota</taxon>
        <taxon>Desulfovibrionia</taxon>
        <taxon>Desulfovibrionales</taxon>
        <taxon>Desulfovibrionaceae</taxon>
    </lineage>
</organism>
<dbReference type="InterPro" id="IPR050807">
    <property type="entry name" value="TransReg_Diox_bact_type"/>
</dbReference>
<dbReference type="KEGG" id="psel:GM415_08910"/>
<dbReference type="PANTHER" id="PTHR46797:SF23">
    <property type="entry name" value="HTH-TYPE TRANSCRIPTIONAL REGULATOR SUTR"/>
    <property type="match status" value="1"/>
</dbReference>
<evidence type="ECO:0000313" key="6">
    <source>
        <dbReference type="Proteomes" id="UP000428328"/>
    </source>
</evidence>
<dbReference type="Proteomes" id="UP000428328">
    <property type="component" value="Chromosome"/>
</dbReference>
<proteinExistence type="predicted"/>
<dbReference type="InterPro" id="IPR010982">
    <property type="entry name" value="Lambda_DNA-bd_dom_sf"/>
</dbReference>
<name>A0A6I6JDM7_9BACT</name>
<evidence type="ECO:0000256" key="2">
    <source>
        <dbReference type="ARBA" id="ARBA00023125"/>
    </source>
</evidence>
<evidence type="ECO:0000256" key="3">
    <source>
        <dbReference type="ARBA" id="ARBA00023163"/>
    </source>
</evidence>
<dbReference type="SUPFAM" id="SSF47413">
    <property type="entry name" value="lambda repressor-like DNA-binding domains"/>
    <property type="match status" value="1"/>
</dbReference>
<dbReference type="AlphaFoldDB" id="A0A6I6JDM7"/>
<protein>
    <submittedName>
        <fullName evidence="5">Helix-turn-helix domain-containing protein</fullName>
    </submittedName>
</protein>
<dbReference type="GO" id="GO:0003677">
    <property type="term" value="F:DNA binding"/>
    <property type="evidence" value="ECO:0007669"/>
    <property type="project" value="UniProtKB-KW"/>
</dbReference>
<dbReference type="PANTHER" id="PTHR46797">
    <property type="entry name" value="HTH-TYPE TRANSCRIPTIONAL REGULATOR"/>
    <property type="match status" value="1"/>
</dbReference>
<keyword evidence="2" id="KW-0238">DNA-binding</keyword>
<reference evidence="5 6" key="1">
    <citation type="submission" date="2019-11" db="EMBL/GenBank/DDBJ databases">
        <authorList>
            <person name="Zheng R.K."/>
            <person name="Sun C.M."/>
        </authorList>
    </citation>
    <scope>NUCLEOTIDE SEQUENCE [LARGE SCALE GENOMIC DNA]</scope>
    <source>
        <strain evidence="5 6">SRB007</strain>
    </source>
</reference>
<keyword evidence="1" id="KW-0805">Transcription regulation</keyword>
<dbReference type="GO" id="GO:0003700">
    <property type="term" value="F:DNA-binding transcription factor activity"/>
    <property type="evidence" value="ECO:0007669"/>
    <property type="project" value="TreeGrafter"/>
</dbReference>
<sequence length="124" mass="13943">MEGLVRLFATYTYVLEEGMSELKVRLGSRIRELRIAQNLSQDSLAERFGSSGKYLGEVERGELNVSVEKLLMIAEALEVPIGSLFDNAHLEDRADLIKDIGELLEKADDAEVRLVHRLVSDVLR</sequence>
<dbReference type="CDD" id="cd00093">
    <property type="entry name" value="HTH_XRE"/>
    <property type="match status" value="1"/>
</dbReference>
<dbReference type="Gene3D" id="1.10.260.40">
    <property type="entry name" value="lambda repressor-like DNA-binding domains"/>
    <property type="match status" value="1"/>
</dbReference>
<evidence type="ECO:0000313" key="5">
    <source>
        <dbReference type="EMBL" id="QGY40241.1"/>
    </source>
</evidence>
<dbReference type="EMBL" id="CP046400">
    <property type="protein sequence ID" value="QGY40241.1"/>
    <property type="molecule type" value="Genomic_DNA"/>
</dbReference>
<dbReference type="SMART" id="SM00530">
    <property type="entry name" value="HTH_XRE"/>
    <property type="match status" value="1"/>
</dbReference>
<dbReference type="Pfam" id="PF01381">
    <property type="entry name" value="HTH_3"/>
    <property type="match status" value="1"/>
</dbReference>
<gene>
    <name evidence="5" type="ORF">GM415_08910</name>
</gene>
<dbReference type="GO" id="GO:0005829">
    <property type="term" value="C:cytosol"/>
    <property type="evidence" value="ECO:0007669"/>
    <property type="project" value="TreeGrafter"/>
</dbReference>
<evidence type="ECO:0000256" key="1">
    <source>
        <dbReference type="ARBA" id="ARBA00023015"/>
    </source>
</evidence>
<dbReference type="PROSITE" id="PS50943">
    <property type="entry name" value="HTH_CROC1"/>
    <property type="match status" value="1"/>
</dbReference>
<dbReference type="InterPro" id="IPR001387">
    <property type="entry name" value="Cro/C1-type_HTH"/>
</dbReference>
<keyword evidence="3" id="KW-0804">Transcription</keyword>
<accession>A0A6I6JDM7</accession>
<feature type="domain" description="HTH cro/C1-type" evidence="4">
    <location>
        <begin position="30"/>
        <end position="84"/>
    </location>
</feature>